<evidence type="ECO:0000256" key="2">
    <source>
        <dbReference type="ARBA" id="ARBA00005417"/>
    </source>
</evidence>
<dbReference type="EMBL" id="FNNG01000001">
    <property type="protein sequence ID" value="SDW15593.1"/>
    <property type="molecule type" value="Genomic_DNA"/>
</dbReference>
<comment type="subcellular location">
    <subcellularLocation>
        <location evidence="1">Cell membrane</location>
        <topology evidence="1">Peripheral membrane protein</topology>
    </subcellularLocation>
</comment>
<feature type="domain" description="ABC transporter" evidence="9">
    <location>
        <begin position="306"/>
        <end position="539"/>
    </location>
</feature>
<keyword evidence="3" id="KW-0813">Transport</keyword>
<name>A0A1H2R7Y1_9FIRM</name>
<evidence type="ECO:0000256" key="7">
    <source>
        <dbReference type="ARBA" id="ARBA00022967"/>
    </source>
</evidence>
<evidence type="ECO:0000256" key="8">
    <source>
        <dbReference type="ARBA" id="ARBA00023136"/>
    </source>
</evidence>
<dbReference type="InterPro" id="IPR003439">
    <property type="entry name" value="ABC_transporter-like_ATP-bd"/>
</dbReference>
<keyword evidence="11" id="KW-1185">Reference proteome</keyword>
<dbReference type="RefSeq" id="WP_093750151.1">
    <property type="nucleotide sequence ID" value="NZ_FNNG01000001.1"/>
</dbReference>
<accession>A0A1H2R7Y1</accession>
<sequence length="567" mass="63685">MGKAVSIENLTFRYKDQKNGNAIENINLDIDEGQFVVIMGPSGAGKSTLANCLNGLIPHFIRGEYSGQVLINGMNTKEYPVSKMAKEIGLVFQDFESQLFSTNTKLEIAFGPENFKVERAEIEKRIKEVLKTVQLEGFEDRQPPTLSGGQKQRLAIGSVLASKPKIICMDEPTTDLDPIGKMGIFTIAKELHQEGSLTLIIIEHETEEALYADRLIIMEEGHILRDGDPEEILRDVELMDRIGIMPLQIPKYFSKVSSLESHELPLTPEEGLEKFNSLKLEIDDKEYINIINEDLEREKNYGDVLIEVKGLEHTYPNGKTALKGVNLTIREGEFLAILGHNGSGKTTLVKHFNGLLLPTKGQVIVGGKDTKESSIFEIGKLVGYAFQNPDHQIFADTVYEEVAFSPKIRGYSETEIEERVREALKAVDMEGFEKEDPFSLTKGQRQRIAVASILSARPKVIILDEPTTGLDFKEQRQMMELIRQLNEKGHTIVMITHTMWVVSEYAHKVAVVNDGKVVLYGSTRDVFKKEEELLKTYLKTPHIVSFSNKLGKTLLSVDEMIRCTKGV</sequence>
<dbReference type="Gene3D" id="3.40.50.300">
    <property type="entry name" value="P-loop containing nucleotide triphosphate hydrolases"/>
    <property type="match status" value="2"/>
</dbReference>
<dbReference type="InterPro" id="IPR003593">
    <property type="entry name" value="AAA+_ATPase"/>
</dbReference>
<dbReference type="PANTHER" id="PTHR43553:SF24">
    <property type="entry name" value="ENERGY-COUPLING FACTOR TRANSPORTER ATP-BINDING PROTEIN ECFA1"/>
    <property type="match status" value="1"/>
</dbReference>
<dbReference type="SMART" id="SM00382">
    <property type="entry name" value="AAA"/>
    <property type="match status" value="2"/>
</dbReference>
<dbReference type="GO" id="GO:0005524">
    <property type="term" value="F:ATP binding"/>
    <property type="evidence" value="ECO:0007669"/>
    <property type="project" value="UniProtKB-KW"/>
</dbReference>
<keyword evidence="8" id="KW-0472">Membrane</keyword>
<evidence type="ECO:0000256" key="3">
    <source>
        <dbReference type="ARBA" id="ARBA00022448"/>
    </source>
</evidence>
<gene>
    <name evidence="10" type="ORF">SAMN05660923_00312</name>
</gene>
<keyword evidence="4" id="KW-1003">Cell membrane</keyword>
<keyword evidence="7" id="KW-1278">Translocase</keyword>
<evidence type="ECO:0000256" key="1">
    <source>
        <dbReference type="ARBA" id="ARBA00004202"/>
    </source>
</evidence>
<dbReference type="Pfam" id="PF00005">
    <property type="entry name" value="ABC_tran"/>
    <property type="match status" value="2"/>
</dbReference>
<dbReference type="GO" id="GO:0042626">
    <property type="term" value="F:ATPase-coupled transmembrane transporter activity"/>
    <property type="evidence" value="ECO:0007669"/>
    <property type="project" value="TreeGrafter"/>
</dbReference>
<feature type="domain" description="ABC transporter" evidence="9">
    <location>
        <begin position="5"/>
        <end position="245"/>
    </location>
</feature>
<keyword evidence="6 10" id="KW-0067">ATP-binding</keyword>
<dbReference type="PROSITE" id="PS00211">
    <property type="entry name" value="ABC_TRANSPORTER_1"/>
    <property type="match status" value="1"/>
</dbReference>
<evidence type="ECO:0000259" key="9">
    <source>
        <dbReference type="PROSITE" id="PS50893"/>
    </source>
</evidence>
<dbReference type="NCBIfam" id="NF010167">
    <property type="entry name" value="PRK13648.1"/>
    <property type="match status" value="2"/>
</dbReference>
<comment type="similarity">
    <text evidence="2">Belongs to the ABC transporter superfamily.</text>
</comment>
<dbReference type="PROSITE" id="PS50893">
    <property type="entry name" value="ABC_TRANSPORTER_2"/>
    <property type="match status" value="2"/>
</dbReference>
<evidence type="ECO:0000256" key="6">
    <source>
        <dbReference type="ARBA" id="ARBA00022840"/>
    </source>
</evidence>
<dbReference type="InterPro" id="IPR015856">
    <property type="entry name" value="ABC_transpr_CbiO/EcfA_su"/>
</dbReference>
<proteinExistence type="inferred from homology"/>
<dbReference type="Proteomes" id="UP000198828">
    <property type="component" value="Unassembled WGS sequence"/>
</dbReference>
<dbReference type="CDD" id="cd03225">
    <property type="entry name" value="ABC_cobalt_CbiO_domain1"/>
    <property type="match status" value="2"/>
</dbReference>
<evidence type="ECO:0000313" key="10">
    <source>
        <dbReference type="EMBL" id="SDW15593.1"/>
    </source>
</evidence>
<dbReference type="AlphaFoldDB" id="A0A1H2R7Y1"/>
<evidence type="ECO:0000256" key="4">
    <source>
        <dbReference type="ARBA" id="ARBA00022475"/>
    </source>
</evidence>
<dbReference type="InterPro" id="IPR027417">
    <property type="entry name" value="P-loop_NTPase"/>
</dbReference>
<dbReference type="GO" id="GO:0016887">
    <property type="term" value="F:ATP hydrolysis activity"/>
    <property type="evidence" value="ECO:0007669"/>
    <property type="project" value="InterPro"/>
</dbReference>
<reference evidence="10 11" key="1">
    <citation type="submission" date="2016-10" db="EMBL/GenBank/DDBJ databases">
        <authorList>
            <person name="de Groot N.N."/>
        </authorList>
    </citation>
    <scope>NUCLEOTIDE SEQUENCE [LARGE SCALE GENOMIC DNA]</scope>
    <source>
        <strain evidence="10 11">DSM 23310</strain>
    </source>
</reference>
<evidence type="ECO:0000256" key="5">
    <source>
        <dbReference type="ARBA" id="ARBA00022741"/>
    </source>
</evidence>
<dbReference type="OrthoDB" id="501320at2"/>
<keyword evidence="5" id="KW-0547">Nucleotide-binding</keyword>
<protein>
    <submittedName>
        <fullName evidence="10">Energy-coupling factor transport system ATP-binding protein</fullName>
    </submittedName>
</protein>
<dbReference type="PANTHER" id="PTHR43553">
    <property type="entry name" value="HEAVY METAL TRANSPORTER"/>
    <property type="match status" value="1"/>
</dbReference>
<dbReference type="FunFam" id="3.40.50.300:FF:000224">
    <property type="entry name" value="Energy-coupling factor transporter ATP-binding protein EcfA"/>
    <property type="match status" value="2"/>
</dbReference>
<dbReference type="InterPro" id="IPR050095">
    <property type="entry name" value="ECF_ABC_transporter_ATP-bd"/>
</dbReference>
<organism evidence="10 11">
    <name type="scientific">Tepidimicrobium xylanilyticum</name>
    <dbReference type="NCBI Taxonomy" id="1123352"/>
    <lineage>
        <taxon>Bacteria</taxon>
        <taxon>Bacillati</taxon>
        <taxon>Bacillota</taxon>
        <taxon>Tissierellia</taxon>
        <taxon>Tissierellales</taxon>
        <taxon>Tepidimicrobiaceae</taxon>
        <taxon>Tepidimicrobium</taxon>
    </lineage>
</organism>
<evidence type="ECO:0000313" key="11">
    <source>
        <dbReference type="Proteomes" id="UP000198828"/>
    </source>
</evidence>
<dbReference type="GO" id="GO:0043190">
    <property type="term" value="C:ATP-binding cassette (ABC) transporter complex"/>
    <property type="evidence" value="ECO:0007669"/>
    <property type="project" value="TreeGrafter"/>
</dbReference>
<dbReference type="InterPro" id="IPR017871">
    <property type="entry name" value="ABC_transporter-like_CS"/>
</dbReference>
<dbReference type="SUPFAM" id="SSF52540">
    <property type="entry name" value="P-loop containing nucleoside triphosphate hydrolases"/>
    <property type="match status" value="2"/>
</dbReference>